<feature type="region of interest" description="Disordered" evidence="1">
    <location>
        <begin position="70"/>
        <end position="104"/>
    </location>
</feature>
<proteinExistence type="predicted"/>
<comment type="caution">
    <text evidence="2">The sequence shown here is derived from an EMBL/GenBank/DDBJ whole genome shotgun (WGS) entry which is preliminary data.</text>
</comment>
<feature type="region of interest" description="Disordered" evidence="1">
    <location>
        <begin position="145"/>
        <end position="170"/>
    </location>
</feature>
<name>A0ABQ7AXQ9_BRACR</name>
<feature type="region of interest" description="Disordered" evidence="1">
    <location>
        <begin position="1"/>
        <end position="28"/>
    </location>
</feature>
<protein>
    <submittedName>
        <fullName evidence="2">Uncharacterized protein</fullName>
    </submittedName>
</protein>
<keyword evidence="3" id="KW-1185">Reference proteome</keyword>
<organism evidence="2 3">
    <name type="scientific">Brassica cretica</name>
    <name type="common">Mustard</name>
    <dbReference type="NCBI Taxonomy" id="69181"/>
    <lineage>
        <taxon>Eukaryota</taxon>
        <taxon>Viridiplantae</taxon>
        <taxon>Streptophyta</taxon>
        <taxon>Embryophyta</taxon>
        <taxon>Tracheophyta</taxon>
        <taxon>Spermatophyta</taxon>
        <taxon>Magnoliopsida</taxon>
        <taxon>eudicotyledons</taxon>
        <taxon>Gunneridae</taxon>
        <taxon>Pentapetalae</taxon>
        <taxon>rosids</taxon>
        <taxon>malvids</taxon>
        <taxon>Brassicales</taxon>
        <taxon>Brassicaceae</taxon>
        <taxon>Brassiceae</taxon>
        <taxon>Brassica</taxon>
    </lineage>
</organism>
<dbReference type="Proteomes" id="UP000266723">
    <property type="component" value="Unassembled WGS sequence"/>
</dbReference>
<dbReference type="EMBL" id="QGKV02001556">
    <property type="protein sequence ID" value="KAF3519180.1"/>
    <property type="molecule type" value="Genomic_DNA"/>
</dbReference>
<evidence type="ECO:0000256" key="1">
    <source>
        <dbReference type="SAM" id="MobiDB-lite"/>
    </source>
</evidence>
<evidence type="ECO:0000313" key="2">
    <source>
        <dbReference type="EMBL" id="KAF3519180.1"/>
    </source>
</evidence>
<accession>A0ABQ7AXQ9</accession>
<evidence type="ECO:0000313" key="3">
    <source>
        <dbReference type="Proteomes" id="UP000266723"/>
    </source>
</evidence>
<gene>
    <name evidence="2" type="ORF">DY000_02059721</name>
</gene>
<reference evidence="2 3" key="1">
    <citation type="journal article" date="2020" name="BMC Genomics">
        <title>Intraspecific diversification of the crop wild relative Brassica cretica Lam. using demographic model selection.</title>
        <authorList>
            <person name="Kioukis A."/>
            <person name="Michalopoulou V.A."/>
            <person name="Briers L."/>
            <person name="Pirintsos S."/>
            <person name="Studholme D.J."/>
            <person name="Pavlidis P."/>
            <person name="Sarris P.F."/>
        </authorList>
    </citation>
    <scope>NUCLEOTIDE SEQUENCE [LARGE SCALE GENOMIC DNA]</scope>
    <source>
        <strain evidence="3">cv. PFS-1207/04</strain>
    </source>
</reference>
<sequence length="170" mass="18560">MAIISDADGDNENPNGGDGEGGNTVRSEAQVSILTEAAVDLESGEARELSLVLNPSALVLAEVSDLVEVEQPVRTTTPPTGQEIDEGQGSKSREESQGIQLSEPTIEVFHTNKEGRWETDNGRKKVPVMERKQREEKGIVILPSRFSPLQGIEEEEEEEYEEAGKEIEEG</sequence>
<feature type="compositionally biased region" description="Acidic residues" evidence="1">
    <location>
        <begin position="152"/>
        <end position="161"/>
    </location>
</feature>